<keyword evidence="2" id="KW-1185">Reference proteome</keyword>
<dbReference type="EMBL" id="JH594605">
    <property type="protein sequence ID" value="EHQ04494.1"/>
    <property type="molecule type" value="Genomic_DNA"/>
</dbReference>
<evidence type="ECO:0000313" key="1">
    <source>
        <dbReference type="EMBL" id="EHQ04494.1"/>
    </source>
</evidence>
<sequence length="525" mass="57857">MRNLKFYTIFLVMFALIFSSCSREEDGLASLENEKATLSFGAMLDDLNINRNSLKQAIGDIPACSEDAVVYVEIILSSGGVDVVGAEGTPFRIDLVAGQLFTKEVTELQLSAGDYSLDYFTVHSMDGTVIWVAPLAGSELASLVDNPLPLDISLGAGVKKYVDVSVLCLDDRMVNEYGYLFFQLDPTQAIQFCIFGNYCDESGRHYPAAYSVDVWNYSDGQMGAVLYSDVTSTVELNDLGEYASSPVCFALPDSAGDDEYYFQITLLNSDAYGEVTESIIREGVITDGDVRSLHIGDDDSEYYHLRYGCGTSDSPNLFGEPNTQPPVIDRDTEIYIYFDSSGSMNSTLSPLQDMRSNLLKAALLPLYDNDEVLYDEKVQVVSNGSERTFQFLNIEGDTPTGNVISLVFQDEAQSVYHAGFSSWDETSNRTGAFDADITAFRSRLASFAVNSYSGVVFQVENENQAGLNFKKFIEYIQNGSGNYAGAFGLSDRTEIGYEYDVLDGSTPQYYLDLIIEALQDLGFEL</sequence>
<proteinExistence type="predicted"/>
<dbReference type="eggNOG" id="ENOG50339VD">
    <property type="taxonomic scope" value="Bacteria"/>
</dbReference>
<gene>
    <name evidence="1" type="ORF">Gilli_0346</name>
</gene>
<dbReference type="AlphaFoldDB" id="H2BRH5"/>
<protein>
    <submittedName>
        <fullName evidence="1">Uncharacterized protein</fullName>
    </submittedName>
</protein>
<dbReference type="STRING" id="865937.Gilli_0346"/>
<dbReference type="OrthoDB" id="596204at2"/>
<accession>H2BRH5</accession>
<dbReference type="PROSITE" id="PS51257">
    <property type="entry name" value="PROKAR_LIPOPROTEIN"/>
    <property type="match status" value="1"/>
</dbReference>
<organism evidence="1 2">
    <name type="scientific">Gillisia limnaea (strain DSM 15749 / LMG 21470 / R-8282)</name>
    <dbReference type="NCBI Taxonomy" id="865937"/>
    <lineage>
        <taxon>Bacteria</taxon>
        <taxon>Pseudomonadati</taxon>
        <taxon>Bacteroidota</taxon>
        <taxon>Flavobacteriia</taxon>
        <taxon>Flavobacteriales</taxon>
        <taxon>Flavobacteriaceae</taxon>
        <taxon>Gillisia</taxon>
    </lineage>
</organism>
<dbReference type="RefSeq" id="WP_006987386.1">
    <property type="nucleotide sequence ID" value="NZ_JH594605.1"/>
</dbReference>
<reference evidence="2" key="1">
    <citation type="journal article" date="2012" name="Stand. Genomic Sci.">
        <title>Genome sequence of the Antarctic rhodopsins-containing flavobacterium Gillisia limnaea type strain (R-8282(T)).</title>
        <authorList>
            <person name="Riedel T."/>
            <person name="Held B."/>
            <person name="Nolan M."/>
            <person name="Lucas S."/>
            <person name="Lapidus A."/>
            <person name="Tice H."/>
            <person name="Del Rio T.G."/>
            <person name="Cheng J.F."/>
            <person name="Han C."/>
            <person name="Tapia R."/>
            <person name="Goodwin L.A."/>
            <person name="Pitluck S."/>
            <person name="Liolios K."/>
            <person name="Mavromatis K."/>
            <person name="Pagani I."/>
            <person name="Ivanova N."/>
            <person name="Mikhailova N."/>
            <person name="Pati A."/>
            <person name="Chen A."/>
            <person name="Palaniappan K."/>
            <person name="Land M."/>
            <person name="Rohde M."/>
            <person name="Tindall B.J."/>
            <person name="Detter J.C."/>
            <person name="Goker M."/>
            <person name="Bristow J."/>
            <person name="Eisen J.A."/>
            <person name="Markowitz V."/>
            <person name="Hugenholtz P."/>
            <person name="Kyrpides N.C."/>
            <person name="Klenk H.P."/>
            <person name="Woyke T."/>
        </authorList>
    </citation>
    <scope>NUCLEOTIDE SEQUENCE [LARGE SCALE GENOMIC DNA]</scope>
    <source>
        <strain evidence="2">DSM 15749 / LMG 21470 / R-8282</strain>
    </source>
</reference>
<dbReference type="HOGENOM" id="CLU_518525_0_0_10"/>
<name>H2BRH5_GILLR</name>
<evidence type="ECO:0000313" key="2">
    <source>
        <dbReference type="Proteomes" id="UP000003844"/>
    </source>
</evidence>
<dbReference type="Proteomes" id="UP000003844">
    <property type="component" value="Unassembled WGS sequence"/>
</dbReference>